<dbReference type="InterPro" id="IPR025154">
    <property type="entry name" value="Put_metallopeptidase_dom"/>
</dbReference>
<evidence type="ECO:0000256" key="1">
    <source>
        <dbReference type="SAM" id="MobiDB-lite"/>
    </source>
</evidence>
<dbReference type="RefSeq" id="WP_043940774.1">
    <property type="nucleotide sequence ID" value="NZ_JWHT01000013.1"/>
</dbReference>
<comment type="caution">
    <text evidence="3">The sequence shown here is derived from an EMBL/GenBank/DDBJ whole genome shotgun (WGS) entry which is preliminary data.</text>
</comment>
<dbReference type="Pfam" id="PF13203">
    <property type="entry name" value="DUF2201_N"/>
    <property type="match status" value="1"/>
</dbReference>
<organism evidence="3 4">
    <name type="scientific">Weissella cibaria</name>
    <dbReference type="NCBI Taxonomy" id="137591"/>
    <lineage>
        <taxon>Bacteria</taxon>
        <taxon>Bacillati</taxon>
        <taxon>Bacillota</taxon>
        <taxon>Bacilli</taxon>
        <taxon>Lactobacillales</taxon>
        <taxon>Lactobacillaceae</taxon>
        <taxon>Weissella</taxon>
    </lineage>
</organism>
<proteinExistence type="predicted"/>
<evidence type="ECO:0000259" key="2">
    <source>
        <dbReference type="Pfam" id="PF13203"/>
    </source>
</evidence>
<feature type="region of interest" description="Disordered" evidence="1">
    <location>
        <begin position="169"/>
        <end position="190"/>
    </location>
</feature>
<name>A0A0D1MBG4_9LACO</name>
<dbReference type="EMBL" id="JWHT01000013">
    <property type="protein sequence ID" value="KIU25181.1"/>
    <property type="molecule type" value="Genomic_DNA"/>
</dbReference>
<dbReference type="AlphaFoldDB" id="A0A0D1MBG4"/>
<dbReference type="PANTHER" id="PTHR38730">
    <property type="entry name" value="SLL7028 PROTEIN"/>
    <property type="match status" value="1"/>
</dbReference>
<dbReference type="PANTHER" id="PTHR38730:SF1">
    <property type="entry name" value="SLL7028 PROTEIN"/>
    <property type="match status" value="1"/>
</dbReference>
<feature type="compositionally biased region" description="Polar residues" evidence="1">
    <location>
        <begin position="177"/>
        <end position="188"/>
    </location>
</feature>
<accession>A0A0D1MBG4</accession>
<protein>
    <recommendedName>
        <fullName evidence="2">Putative metallopeptidase domain-containing protein</fullName>
    </recommendedName>
</protein>
<evidence type="ECO:0000313" key="3">
    <source>
        <dbReference type="EMBL" id="KIU25181.1"/>
    </source>
</evidence>
<dbReference type="Proteomes" id="UP000032289">
    <property type="component" value="Unassembled WGS sequence"/>
</dbReference>
<reference evidence="3 4" key="1">
    <citation type="journal article" date="2015" name="Microbiology (Mosc.)">
        <title>Genomics of the Weissella cibaria species with an examination of its metabolic traits.</title>
        <authorList>
            <person name="Lynch K.M."/>
            <person name="Lucid A."/>
            <person name="Arendt E.K."/>
            <person name="Sleator R.D."/>
            <person name="Lucey B."/>
            <person name="Coffey A."/>
        </authorList>
    </citation>
    <scope>NUCLEOTIDE SEQUENCE [LARGE SCALE GENOMIC DNA]</scope>
    <source>
        <strain evidence="3 4">AB3b</strain>
    </source>
</reference>
<feature type="domain" description="Putative metallopeptidase" evidence="2">
    <location>
        <begin position="34"/>
        <end position="231"/>
    </location>
</feature>
<gene>
    <name evidence="3" type="ORF">ab3b_00567</name>
</gene>
<evidence type="ECO:0000313" key="4">
    <source>
        <dbReference type="Proteomes" id="UP000032289"/>
    </source>
</evidence>
<sequence>MVIYEVPDLATMQLLDDQAAVSSAIHVGIGLVARRQPLLGALLMQMQIVFDATPAPVSISVETDIWLHVNTDYWFFIQTNQQLADLLLHEALHVAQNHISRFTLSRLVNLATDLTVNQFGDLADSPIIQQTGVTMANIHQILPGLPDLAPKQSADYYLQVFVAHGQQGKTAGAGAEQQPNSQQTQSAHTGKLPDIATVHTAWQRSQDNTDQVIQHAVRQAMAISQQQGRGVVSDAVLAAIAQGGKNFQLPTLRQGIATYTKQQVRRQTERTYMRYATPRSAGVIRRGKRVVVTKQIVIHVFVDTSGSIALASLADTLQSLQRFNELQRTPVQYQVHYFDTQVYDEIPTGSVKGRGGTTIQAVFDWLKAHEIGPQTEQLIITDGQGEDTITDYGYRATWLITHVEAFATQIPSTHHVIRLKEGK</sequence>
<dbReference type="PATRIC" id="fig|137591.24.peg.546"/>